<dbReference type="InterPro" id="IPR018531">
    <property type="entry name" value="DUF1993"/>
</dbReference>
<dbReference type="OrthoDB" id="338237at2"/>
<comment type="caution">
    <text evidence="1">The sequence shown here is derived from an EMBL/GenBank/DDBJ whole genome shotgun (WGS) entry which is preliminary data.</text>
</comment>
<name>A0A494XE88_9BURK</name>
<proteinExistence type="predicted"/>
<dbReference type="PANTHER" id="PTHR36922:SF1">
    <property type="entry name" value="DUF1993 DOMAIN-CONTAINING PROTEIN"/>
    <property type="match status" value="1"/>
</dbReference>
<gene>
    <name evidence="1" type="ORF">D7S89_18150</name>
</gene>
<keyword evidence="2" id="KW-1185">Reference proteome</keyword>
<dbReference type="EMBL" id="RBZV01000008">
    <property type="protein sequence ID" value="RKP45913.1"/>
    <property type="molecule type" value="Genomic_DNA"/>
</dbReference>
<reference evidence="1 2" key="1">
    <citation type="submission" date="2018-10" db="EMBL/GenBank/DDBJ databases">
        <title>Paraburkholderia sp. 7MK8-2, isolated from soil.</title>
        <authorList>
            <person name="Gao Z.-H."/>
            <person name="Qiu L.-H."/>
        </authorList>
    </citation>
    <scope>NUCLEOTIDE SEQUENCE [LARGE SCALE GENOMIC DNA]</scope>
    <source>
        <strain evidence="1 2">7MK8-2</strain>
    </source>
</reference>
<evidence type="ECO:0000313" key="1">
    <source>
        <dbReference type="EMBL" id="RKP45913.1"/>
    </source>
</evidence>
<organism evidence="1 2">
    <name type="scientific">Trinickia fusca</name>
    <dbReference type="NCBI Taxonomy" id="2419777"/>
    <lineage>
        <taxon>Bacteria</taxon>
        <taxon>Pseudomonadati</taxon>
        <taxon>Pseudomonadota</taxon>
        <taxon>Betaproteobacteria</taxon>
        <taxon>Burkholderiales</taxon>
        <taxon>Burkholderiaceae</taxon>
        <taxon>Trinickia</taxon>
    </lineage>
</organism>
<sequence length="169" mass="18931">MTLSMYQASIPVFLRALENLRGILHKAQAHAAAKKIDPSVLLSSRLFPDMHPLTRQVQIVSDTAKFCASRLASIEPPKFPDVETTFDELDARIDKTIAFLKEVAPAQIDGSEERTITLTFPSGSMEMNGMAYLLNLAVPNFYFHVTTAYAILRHNGVEIGKFDYLGRWE</sequence>
<dbReference type="Pfam" id="PF09351">
    <property type="entry name" value="DUF1993"/>
    <property type="match status" value="1"/>
</dbReference>
<dbReference type="PANTHER" id="PTHR36922">
    <property type="entry name" value="BLL2446 PROTEIN"/>
    <property type="match status" value="1"/>
</dbReference>
<evidence type="ECO:0000313" key="2">
    <source>
        <dbReference type="Proteomes" id="UP000280434"/>
    </source>
</evidence>
<dbReference type="InterPro" id="IPR034660">
    <property type="entry name" value="DinB/YfiT-like"/>
</dbReference>
<dbReference type="RefSeq" id="WP_121279561.1">
    <property type="nucleotide sequence ID" value="NZ_RBZV01000008.1"/>
</dbReference>
<dbReference type="AlphaFoldDB" id="A0A494XE88"/>
<dbReference type="Gene3D" id="1.20.120.450">
    <property type="entry name" value="dinb family like domain"/>
    <property type="match status" value="1"/>
</dbReference>
<dbReference type="Proteomes" id="UP000280434">
    <property type="component" value="Unassembled WGS sequence"/>
</dbReference>
<protein>
    <submittedName>
        <fullName evidence="1">DUF1993 domain-containing protein</fullName>
    </submittedName>
</protein>
<dbReference type="SUPFAM" id="SSF109854">
    <property type="entry name" value="DinB/YfiT-like putative metalloenzymes"/>
    <property type="match status" value="1"/>
</dbReference>
<accession>A0A494XE88</accession>